<comment type="caution">
    <text evidence="6">The sequence shown here is derived from an EMBL/GenBank/DDBJ whole genome shotgun (WGS) entry which is preliminary data.</text>
</comment>
<dbReference type="Proteomes" id="UP000235965">
    <property type="component" value="Unassembled WGS sequence"/>
</dbReference>
<evidence type="ECO:0000259" key="5">
    <source>
        <dbReference type="PROSITE" id="PS50011"/>
    </source>
</evidence>
<evidence type="ECO:0000256" key="2">
    <source>
        <dbReference type="ARBA" id="ARBA00022840"/>
    </source>
</evidence>
<keyword evidence="4" id="KW-0418">Kinase</keyword>
<keyword evidence="4" id="KW-0723">Serine/threonine-protein kinase</keyword>
<dbReference type="SUPFAM" id="SSF50729">
    <property type="entry name" value="PH domain-like"/>
    <property type="match status" value="1"/>
</dbReference>
<dbReference type="Pfam" id="PF00069">
    <property type="entry name" value="Pkinase"/>
    <property type="match status" value="1"/>
</dbReference>
<protein>
    <recommendedName>
        <fullName evidence="5">Protein kinase domain-containing protein</fullName>
    </recommendedName>
</protein>
<evidence type="ECO:0000256" key="4">
    <source>
        <dbReference type="RuleBase" id="RU000304"/>
    </source>
</evidence>
<dbReference type="AlphaFoldDB" id="A0A2J7Q1V6"/>
<dbReference type="PROSITE" id="PS00108">
    <property type="entry name" value="PROTEIN_KINASE_ST"/>
    <property type="match status" value="1"/>
</dbReference>
<dbReference type="OrthoDB" id="10252171at2759"/>
<dbReference type="InterPro" id="IPR011009">
    <property type="entry name" value="Kinase-like_dom_sf"/>
</dbReference>
<feature type="binding site" evidence="3">
    <location>
        <position position="167"/>
    </location>
    <ligand>
        <name>ATP</name>
        <dbReference type="ChEBI" id="CHEBI:30616"/>
    </ligand>
</feature>
<dbReference type="GO" id="GO:0005829">
    <property type="term" value="C:cytosol"/>
    <property type="evidence" value="ECO:0007669"/>
    <property type="project" value="TreeGrafter"/>
</dbReference>
<dbReference type="PROSITE" id="PS00107">
    <property type="entry name" value="PROTEIN_KINASE_ATP"/>
    <property type="match status" value="1"/>
</dbReference>
<evidence type="ECO:0000313" key="6">
    <source>
        <dbReference type="EMBL" id="PNF22568.1"/>
    </source>
</evidence>
<dbReference type="GO" id="GO:0008270">
    <property type="term" value="F:zinc ion binding"/>
    <property type="evidence" value="ECO:0007669"/>
    <property type="project" value="UniProtKB-KW"/>
</dbReference>
<evidence type="ECO:0000256" key="1">
    <source>
        <dbReference type="ARBA" id="ARBA00022741"/>
    </source>
</evidence>
<dbReference type="EMBL" id="NEVH01019377">
    <property type="protein sequence ID" value="PNF22568.1"/>
    <property type="molecule type" value="Genomic_DNA"/>
</dbReference>
<dbReference type="CDD" id="cd01239">
    <property type="entry name" value="PH_PKD"/>
    <property type="match status" value="1"/>
</dbReference>
<dbReference type="GO" id="GO:0005524">
    <property type="term" value="F:ATP binding"/>
    <property type="evidence" value="ECO:0007669"/>
    <property type="project" value="UniProtKB-UniRule"/>
</dbReference>
<keyword evidence="7" id="KW-1185">Reference proteome</keyword>
<feature type="domain" description="Protein kinase" evidence="5">
    <location>
        <begin position="138"/>
        <end position="313"/>
    </location>
</feature>
<dbReference type="GO" id="GO:0004697">
    <property type="term" value="F:diacylglycerol-dependent serine/threonine kinase activity"/>
    <property type="evidence" value="ECO:0007669"/>
    <property type="project" value="UniProtKB-EC"/>
</dbReference>
<dbReference type="PANTHER" id="PTHR22968:SF24">
    <property type="entry name" value="SERINE_THREONINE-PROTEIN KINASE"/>
    <property type="match status" value="1"/>
</dbReference>
<dbReference type="SMART" id="SM00220">
    <property type="entry name" value="S_TKc"/>
    <property type="match status" value="1"/>
</dbReference>
<dbReference type="GO" id="GO:0007200">
    <property type="term" value="P:phospholipase C-activating G protein-coupled receptor signaling pathway"/>
    <property type="evidence" value="ECO:0007669"/>
    <property type="project" value="TreeGrafter"/>
</dbReference>
<dbReference type="InterPro" id="IPR011993">
    <property type="entry name" value="PH-like_dom_sf"/>
</dbReference>
<name>A0A2J7Q1V6_9NEOP</name>
<gene>
    <name evidence="6" type="ORF">B7P43_G12858</name>
</gene>
<evidence type="ECO:0000313" key="7">
    <source>
        <dbReference type="Proteomes" id="UP000235965"/>
    </source>
</evidence>
<dbReference type="PROSITE" id="PS50011">
    <property type="entry name" value="PROTEIN_KINASE_DOM"/>
    <property type="match status" value="1"/>
</dbReference>
<proteinExistence type="inferred from homology"/>
<reference evidence="6 7" key="1">
    <citation type="submission" date="2017-12" db="EMBL/GenBank/DDBJ databases">
        <title>Hemimetabolous genomes reveal molecular basis of termite eusociality.</title>
        <authorList>
            <person name="Harrison M.C."/>
            <person name="Jongepier E."/>
            <person name="Robertson H.M."/>
            <person name="Arning N."/>
            <person name="Bitard-Feildel T."/>
            <person name="Chao H."/>
            <person name="Childers C.P."/>
            <person name="Dinh H."/>
            <person name="Doddapaneni H."/>
            <person name="Dugan S."/>
            <person name="Gowin J."/>
            <person name="Greiner C."/>
            <person name="Han Y."/>
            <person name="Hu H."/>
            <person name="Hughes D.S.T."/>
            <person name="Huylmans A.-K."/>
            <person name="Kemena C."/>
            <person name="Kremer L.P.M."/>
            <person name="Lee S.L."/>
            <person name="Lopez-Ezquerra A."/>
            <person name="Mallet L."/>
            <person name="Monroy-Kuhn J.M."/>
            <person name="Moser A."/>
            <person name="Murali S.C."/>
            <person name="Muzny D.M."/>
            <person name="Otani S."/>
            <person name="Piulachs M.-D."/>
            <person name="Poelchau M."/>
            <person name="Qu J."/>
            <person name="Schaub F."/>
            <person name="Wada-Katsumata A."/>
            <person name="Worley K.C."/>
            <person name="Xie Q."/>
            <person name="Ylla G."/>
            <person name="Poulsen M."/>
            <person name="Gibbs R.A."/>
            <person name="Schal C."/>
            <person name="Richards S."/>
            <person name="Belles X."/>
            <person name="Korb J."/>
            <person name="Bornberg-Bauer E."/>
        </authorList>
    </citation>
    <scope>NUCLEOTIDE SEQUENCE [LARGE SCALE GENOMIC DNA]</scope>
    <source>
        <tissue evidence="6">Whole body</tissue>
    </source>
</reference>
<comment type="similarity">
    <text evidence="4">Belongs to the protein kinase superfamily.</text>
</comment>
<dbReference type="FunFam" id="3.30.200.20:FF:000137">
    <property type="entry name" value="Serine/threonine-protein kinase"/>
    <property type="match status" value="1"/>
</dbReference>
<sequence length="313" mass="35369">MVHFTNKDRMRKRHYWRLDTKSVTLFQSDTGSKYYKEIPLAEILSVDTARSLQGDVMHCFELRTTNVDYYVGEDPLYGQKDATGVTLPPADSGVGAHLAKSWETSIRQALMPVTSHPKGDISDEPEERITDMSQLYQIFADEVLGSGQFGIVYGGVHRKSGRAVAIKVIDKLRFPTKQEAQLKNEVSILQNLSHCGVVNLERMFETSERIYVVMEKLKGDMLEMILSSQNGKLSERITKFLITQILVALKHLHSENIVHCDLKPENVLLSSDSDFPQVKLCDFGFARIIGEKSFRRSVVGTPAYLGELLRDRA</sequence>
<dbReference type="InterPro" id="IPR008271">
    <property type="entry name" value="Ser/Thr_kinase_AS"/>
</dbReference>
<dbReference type="Gene3D" id="2.30.29.30">
    <property type="entry name" value="Pleckstrin-homology domain (PH domain)/Phosphotyrosine-binding domain (PTB)"/>
    <property type="match status" value="1"/>
</dbReference>
<keyword evidence="4" id="KW-0808">Transferase</keyword>
<dbReference type="InterPro" id="IPR000719">
    <property type="entry name" value="Prot_kinase_dom"/>
</dbReference>
<keyword evidence="1 3" id="KW-0547">Nucleotide-binding</keyword>
<dbReference type="SUPFAM" id="SSF56112">
    <property type="entry name" value="Protein kinase-like (PK-like)"/>
    <property type="match status" value="1"/>
</dbReference>
<accession>A0A2J7Q1V6</accession>
<dbReference type="PANTHER" id="PTHR22968">
    <property type="entry name" value="PROTEIN KINASE C, MU"/>
    <property type="match status" value="1"/>
</dbReference>
<dbReference type="Gene3D" id="1.10.510.10">
    <property type="entry name" value="Transferase(Phosphotransferase) domain 1"/>
    <property type="match status" value="1"/>
</dbReference>
<evidence type="ECO:0000256" key="3">
    <source>
        <dbReference type="PROSITE-ProRule" id="PRU10141"/>
    </source>
</evidence>
<dbReference type="GO" id="GO:0035556">
    <property type="term" value="P:intracellular signal transduction"/>
    <property type="evidence" value="ECO:0007669"/>
    <property type="project" value="TreeGrafter"/>
</dbReference>
<dbReference type="InterPro" id="IPR017441">
    <property type="entry name" value="Protein_kinase_ATP_BS"/>
</dbReference>
<keyword evidence="2 3" id="KW-0067">ATP-binding</keyword>
<organism evidence="6 7">
    <name type="scientific">Cryptotermes secundus</name>
    <dbReference type="NCBI Taxonomy" id="105785"/>
    <lineage>
        <taxon>Eukaryota</taxon>
        <taxon>Metazoa</taxon>
        <taxon>Ecdysozoa</taxon>
        <taxon>Arthropoda</taxon>
        <taxon>Hexapoda</taxon>
        <taxon>Insecta</taxon>
        <taxon>Pterygota</taxon>
        <taxon>Neoptera</taxon>
        <taxon>Polyneoptera</taxon>
        <taxon>Dictyoptera</taxon>
        <taxon>Blattodea</taxon>
        <taxon>Blattoidea</taxon>
        <taxon>Termitoidae</taxon>
        <taxon>Kalotermitidae</taxon>
        <taxon>Cryptotermitinae</taxon>
        <taxon>Cryptotermes</taxon>
    </lineage>
</organism>